<accession>A0ABP3GIX6</accession>
<evidence type="ECO:0000313" key="7">
    <source>
        <dbReference type="Proteomes" id="UP001500063"/>
    </source>
</evidence>
<evidence type="ECO:0000256" key="1">
    <source>
        <dbReference type="ARBA" id="ARBA00023015"/>
    </source>
</evidence>
<dbReference type="PANTHER" id="PTHR30055">
    <property type="entry name" value="HTH-TYPE TRANSCRIPTIONAL REGULATOR RUTR"/>
    <property type="match status" value="1"/>
</dbReference>
<dbReference type="InterPro" id="IPR001647">
    <property type="entry name" value="HTH_TetR"/>
</dbReference>
<feature type="DNA-binding region" description="H-T-H motif" evidence="4">
    <location>
        <begin position="22"/>
        <end position="41"/>
    </location>
</feature>
<keyword evidence="7" id="KW-1185">Reference proteome</keyword>
<dbReference type="Proteomes" id="UP001500063">
    <property type="component" value="Unassembled WGS sequence"/>
</dbReference>
<evidence type="ECO:0000259" key="5">
    <source>
        <dbReference type="PROSITE" id="PS50977"/>
    </source>
</evidence>
<dbReference type="PRINTS" id="PR00455">
    <property type="entry name" value="HTHTETR"/>
</dbReference>
<dbReference type="Pfam" id="PF17754">
    <property type="entry name" value="TetR_C_14"/>
    <property type="match status" value="1"/>
</dbReference>
<gene>
    <name evidence="6" type="ORF">GCM10010319_21750</name>
</gene>
<name>A0ABP3GIX6_9ACTN</name>
<dbReference type="Pfam" id="PF00440">
    <property type="entry name" value="TetR_N"/>
    <property type="match status" value="1"/>
</dbReference>
<keyword evidence="3" id="KW-0804">Transcription</keyword>
<keyword evidence="2 4" id="KW-0238">DNA-binding</keyword>
<comment type="caution">
    <text evidence="6">The sequence shown here is derived from an EMBL/GenBank/DDBJ whole genome shotgun (WGS) entry which is preliminary data.</text>
</comment>
<dbReference type="EMBL" id="BAAABW010000013">
    <property type="protein sequence ID" value="GAA0345129.1"/>
    <property type="molecule type" value="Genomic_DNA"/>
</dbReference>
<dbReference type="InterPro" id="IPR009057">
    <property type="entry name" value="Homeodomain-like_sf"/>
</dbReference>
<proteinExistence type="predicted"/>
<dbReference type="PROSITE" id="PS50977">
    <property type="entry name" value="HTH_TETR_2"/>
    <property type="match status" value="1"/>
</dbReference>
<feature type="domain" description="HTH tetR-type" evidence="5">
    <location>
        <begin position="1"/>
        <end position="59"/>
    </location>
</feature>
<dbReference type="PANTHER" id="PTHR30055:SF238">
    <property type="entry name" value="MYCOFACTOCIN BIOSYNTHESIS TRANSCRIPTIONAL REGULATOR MFTR-RELATED"/>
    <property type="match status" value="1"/>
</dbReference>
<organism evidence="6 7">
    <name type="scientific">Streptomyces blastmyceticus</name>
    <dbReference type="NCBI Taxonomy" id="68180"/>
    <lineage>
        <taxon>Bacteria</taxon>
        <taxon>Bacillati</taxon>
        <taxon>Actinomycetota</taxon>
        <taxon>Actinomycetes</taxon>
        <taxon>Kitasatosporales</taxon>
        <taxon>Streptomycetaceae</taxon>
        <taxon>Streptomyces</taxon>
    </lineage>
</organism>
<dbReference type="Gene3D" id="1.10.357.10">
    <property type="entry name" value="Tetracycline Repressor, domain 2"/>
    <property type="match status" value="1"/>
</dbReference>
<evidence type="ECO:0000256" key="3">
    <source>
        <dbReference type="ARBA" id="ARBA00023163"/>
    </source>
</evidence>
<keyword evidence="1" id="KW-0805">Transcription regulation</keyword>
<dbReference type="InterPro" id="IPR041347">
    <property type="entry name" value="MftR_C"/>
</dbReference>
<dbReference type="InterPro" id="IPR050109">
    <property type="entry name" value="HTH-type_TetR-like_transc_reg"/>
</dbReference>
<dbReference type="SUPFAM" id="SSF46689">
    <property type="entry name" value="Homeodomain-like"/>
    <property type="match status" value="1"/>
</dbReference>
<evidence type="ECO:0000313" key="6">
    <source>
        <dbReference type="EMBL" id="GAA0345129.1"/>
    </source>
</evidence>
<evidence type="ECO:0000256" key="4">
    <source>
        <dbReference type="PROSITE-ProRule" id="PRU00335"/>
    </source>
</evidence>
<sequence length="183" mass="20099">MRARLQRAALELYSERGFDRTTAAEIAARANVTERTYFRHFPDKREVLFDGEAAMTRSLVDAVANTPAGLAPLPTLLDAFLSVAPIFAESDRELSERRHRVISATPELKERELAKHAHVTDAITTALEHRDVPPHLASLAARCGIAVLARVRVEWLAGDTRDYPTLLSDAFADLASLVDPSAG</sequence>
<protein>
    <submittedName>
        <fullName evidence="6">TetR/AcrR family transcriptional regulator</fullName>
    </submittedName>
</protein>
<evidence type="ECO:0000256" key="2">
    <source>
        <dbReference type="ARBA" id="ARBA00023125"/>
    </source>
</evidence>
<reference evidence="7" key="1">
    <citation type="journal article" date="2019" name="Int. J. Syst. Evol. Microbiol.">
        <title>The Global Catalogue of Microorganisms (GCM) 10K type strain sequencing project: providing services to taxonomists for standard genome sequencing and annotation.</title>
        <authorList>
            <consortium name="The Broad Institute Genomics Platform"/>
            <consortium name="The Broad Institute Genome Sequencing Center for Infectious Disease"/>
            <person name="Wu L."/>
            <person name="Ma J."/>
        </authorList>
    </citation>
    <scope>NUCLEOTIDE SEQUENCE [LARGE SCALE GENOMIC DNA]</scope>
    <source>
        <strain evidence="7">JCM 4565</strain>
    </source>
</reference>